<dbReference type="PANTHER" id="PTHR22955">
    <property type="entry name" value="RETROTRANSPOSON"/>
    <property type="match status" value="1"/>
</dbReference>
<dbReference type="Pfam" id="PF00078">
    <property type="entry name" value="RVT_1"/>
    <property type="match status" value="1"/>
</dbReference>
<dbReference type="OrthoDB" id="5920525at2759"/>
<evidence type="ECO:0000259" key="2">
    <source>
        <dbReference type="Pfam" id="PF00078"/>
    </source>
</evidence>
<accession>A0A8R1UYQ5</accession>
<gene>
    <name evidence="3" type="primary">WBGene00280517</name>
</gene>
<reference evidence="4" key="1">
    <citation type="journal article" date="2008" name="Nat. Genet.">
        <title>The Pristionchus pacificus genome provides a unique perspective on nematode lifestyle and parasitism.</title>
        <authorList>
            <person name="Dieterich C."/>
            <person name="Clifton S.W."/>
            <person name="Schuster L.N."/>
            <person name="Chinwalla A."/>
            <person name="Delehaunty K."/>
            <person name="Dinkelacker I."/>
            <person name="Fulton L."/>
            <person name="Fulton R."/>
            <person name="Godfrey J."/>
            <person name="Minx P."/>
            <person name="Mitreva M."/>
            <person name="Roeseler W."/>
            <person name="Tian H."/>
            <person name="Witte H."/>
            <person name="Yang S.P."/>
            <person name="Wilson R.K."/>
            <person name="Sommer R.J."/>
        </authorList>
    </citation>
    <scope>NUCLEOTIDE SEQUENCE [LARGE SCALE GENOMIC DNA]</scope>
    <source>
        <strain evidence="4">PS312</strain>
    </source>
</reference>
<evidence type="ECO:0000313" key="3">
    <source>
        <dbReference type="EnsemblMetazoa" id="PPA42148.1"/>
    </source>
</evidence>
<accession>A0A2A6BZJ1</accession>
<feature type="domain" description="Reverse transcriptase" evidence="2">
    <location>
        <begin position="882"/>
        <end position="990"/>
    </location>
</feature>
<dbReference type="SUPFAM" id="SSF56672">
    <property type="entry name" value="DNA/RNA polymerases"/>
    <property type="match status" value="1"/>
</dbReference>
<sequence>LSPAWQQPTIPPPPNHPFINVSRRRPPTMSSKYESTYSDLQSHLSNIKPQLISIDDEITKLLSASTSDEITDLSASIAKGVDNIHSIILDYSDIVNSVKDGITTMEDESMKNDELEQFNGKMASTDGASGLPMNPVCLSGKMAKLETRFTRCLNTASMRVEAIERITKPNLSTPSVHPSMSIHSTHDNHVPAVPSIDSTAVFQSLIDRIATIESYSKRTPNLSLPPIKLECFDGSDITKYPAYKYQLDQLILNNSSLKEVEKAYHVRSSLKGVALSLVSSIPTHQNFLKRITERLELEYGRSDLTQATLLQSLLRIRAKSIKLDDQLEAVRSMINLVQTIDEGSGINGLLTQQQLVDRIHPRFIAVVWKRKPATLLAALEFIEETLRLEQEEATITNAISERTNPTQNSTVTHFGNSGSKSQRPAAMGNSKVPYVKQSSNLPIPLCVFCGSHTYSAACTTVKSVKDRKAILRSKSLCYCCFSSKHSSAECSRKCGICSEKHHKALCEKPHSTSFNALSIDSKQPERLFTVKAKVSNPVNNSIISAHVHLDHGAQATLISRNLMNRLSLVPIEQREMTITGINDNNARSSTYDIVQVEVVTNHGRRIPIEAVVHESSSVNSIHSHPLSDTDLNVIKTTLGYIPKHFSRSTVVHTDLLLSVGDTLELLENAKETKLPCGFRLLQSSIGPLVVGSNKSRSRAIDSSVSALTTYVDTVESLESKIERLFSVDTAARVYETTEKEARKVSNELVNKHFEDTVEKQGDEYIVKYSVKPEAATVLPSNYDLAVSRLSSTIRTLSKQRSYLRFYNSIIDDQLHLGQIEKVDPNDNEGIVHYLAHQPVLRPDKPTTPLRIVYDASAHLKNKPSLNDMIHPGPSDLERIPAILLRARSRKSLIVADVEKAFLQVKLHPSQRNMLRFLWIKDLDKPVSSQNILVLRFCVTPFGVNASPSLLNKVIQHHIQLTSSDCDPRLIHQLVSNLYVDNVIVNIDHPTLDLYSQSKRLFKTMSMNLRDYSSNSSTFNSLVPEIDRSKDVVQKLLGLLWNSSTDQLSINIPISNKEGKTTKRSMLSDASTPYDPLGLLNPLILPARLTIQSLWNTTLKWDEPVDDSTRNTFHDQMREVEGFSLSIDRYSHLSECDEINLVAFSDASKLAMAACIYSWSPYSIPTLLISKTRLAPIKSNSTIPKMELDSLVIAHTLAKFTVESLRKDFTNKPINVYFYSDSAVISNLPPSMTYQQPSASHPDRNKKEKKGDAHLTKKRVVDSAQFCAEISAILLPEIANQLTPHLVQAIKAEVIPMIVDHVTSTWSRTKFYG</sequence>
<dbReference type="PANTHER" id="PTHR22955:SF66">
    <property type="entry name" value="INTEGRASE CATALYTIC DOMAIN-CONTAINING PROTEIN"/>
    <property type="match status" value="1"/>
</dbReference>
<dbReference type="InterPro" id="IPR043502">
    <property type="entry name" value="DNA/RNA_pol_sf"/>
</dbReference>
<dbReference type="InterPro" id="IPR000477">
    <property type="entry name" value="RT_dom"/>
</dbReference>
<feature type="compositionally biased region" description="Polar residues" evidence="1">
    <location>
        <begin position="404"/>
        <end position="422"/>
    </location>
</feature>
<reference evidence="3" key="2">
    <citation type="submission" date="2022-06" db="UniProtKB">
        <authorList>
            <consortium name="EnsemblMetazoa"/>
        </authorList>
    </citation>
    <scope>IDENTIFICATION</scope>
    <source>
        <strain evidence="3">PS312</strain>
    </source>
</reference>
<organism evidence="3 4">
    <name type="scientific">Pristionchus pacificus</name>
    <name type="common">Parasitic nematode worm</name>
    <dbReference type="NCBI Taxonomy" id="54126"/>
    <lineage>
        <taxon>Eukaryota</taxon>
        <taxon>Metazoa</taxon>
        <taxon>Ecdysozoa</taxon>
        <taxon>Nematoda</taxon>
        <taxon>Chromadorea</taxon>
        <taxon>Rhabditida</taxon>
        <taxon>Rhabditina</taxon>
        <taxon>Diplogasteromorpha</taxon>
        <taxon>Diplogasteroidea</taxon>
        <taxon>Neodiplogasteridae</taxon>
        <taxon>Pristionchus</taxon>
    </lineage>
</organism>
<feature type="region of interest" description="Disordered" evidence="1">
    <location>
        <begin position="1"/>
        <end position="30"/>
    </location>
</feature>
<dbReference type="InterPro" id="IPR008042">
    <property type="entry name" value="Retrotrans_Pao"/>
</dbReference>
<keyword evidence="4" id="KW-1185">Reference proteome</keyword>
<name>A0A2A6BZJ1_PRIPA</name>
<dbReference type="Gene3D" id="3.30.70.270">
    <property type="match status" value="1"/>
</dbReference>
<dbReference type="InterPro" id="IPR043128">
    <property type="entry name" value="Rev_trsase/Diguanyl_cyclase"/>
</dbReference>
<feature type="compositionally biased region" description="Basic and acidic residues" evidence="1">
    <location>
        <begin position="1240"/>
        <end position="1253"/>
    </location>
</feature>
<proteinExistence type="predicted"/>
<dbReference type="Proteomes" id="UP000005239">
    <property type="component" value="Unassembled WGS sequence"/>
</dbReference>
<feature type="region of interest" description="Disordered" evidence="1">
    <location>
        <begin position="404"/>
        <end position="427"/>
    </location>
</feature>
<evidence type="ECO:0000313" key="4">
    <source>
        <dbReference type="Proteomes" id="UP000005239"/>
    </source>
</evidence>
<feature type="region of interest" description="Disordered" evidence="1">
    <location>
        <begin position="1232"/>
        <end position="1253"/>
    </location>
</feature>
<dbReference type="EnsemblMetazoa" id="PPA42148.1">
    <property type="protein sequence ID" value="PPA42148.1"/>
    <property type="gene ID" value="WBGene00280517"/>
</dbReference>
<dbReference type="Pfam" id="PF05380">
    <property type="entry name" value="Peptidase_A17"/>
    <property type="match status" value="1"/>
</dbReference>
<protein>
    <recommendedName>
        <fullName evidence="2">Reverse transcriptase domain-containing protein</fullName>
    </recommendedName>
</protein>
<dbReference type="Gene3D" id="3.10.10.10">
    <property type="entry name" value="HIV Type 1 Reverse Transcriptase, subunit A, domain 1"/>
    <property type="match status" value="1"/>
</dbReference>
<evidence type="ECO:0000256" key="1">
    <source>
        <dbReference type="SAM" id="MobiDB-lite"/>
    </source>
</evidence>